<keyword evidence="3" id="KW-1185">Reference proteome</keyword>
<sequence>MAESAPAAAAATLTHHDAFLLDIHTLSLLLHRNKYQHRRCIYYRRASMVLTALTRSLPSYQDVVIGMGQWKDMMDRLMISCRGAGQKVERIGRVKEEHWTLEHGDDDHDTTNKILTQDDDGIVQTQVLLQQMMTLQQQLKLLTTQSIPQILSRILYATPPILHEISRGYFVPFHTVAIACLGRIHSLVMKLGRELVTVLRETVPQLRDLLSKETDKRIIMDRKKLHDLIMSPFVIDAQYKKKNSTDISTTNEWNALMEHFIDANQDEITKQMNDYVKQKRWECAMRKLGLGKNVSTLPLVEQQLQSDDNNEDISGECEDISGSHDEGRNQLVRDDEDIPYGDMGELVSMQLGHEDISTQPTASLEDVVDENMARIIKGKLDRQIASKSAATSAEMSKSKKRKKKKKRREHNSIVDDIVAQGIAEQTSQQHHSDDADRTKPTDVATIRSDSTLSDRLDRPKEVVAASAIALASNDGVPNQAQQLMDESKSKVEKVKRKTKKKRKSTSVIDDIFGF</sequence>
<reference evidence="2 3" key="1">
    <citation type="submission" date="2024-10" db="EMBL/GenBank/DDBJ databases">
        <title>Updated reference genomes for cyclostephanoid diatoms.</title>
        <authorList>
            <person name="Roberts W.R."/>
            <person name="Alverson A.J."/>
        </authorList>
    </citation>
    <scope>NUCLEOTIDE SEQUENCE [LARGE SCALE GENOMIC DNA]</scope>
    <source>
        <strain evidence="2 3">AJA232-27</strain>
    </source>
</reference>
<organism evidence="2 3">
    <name type="scientific">Discostella pseudostelligera</name>
    <dbReference type="NCBI Taxonomy" id="259834"/>
    <lineage>
        <taxon>Eukaryota</taxon>
        <taxon>Sar</taxon>
        <taxon>Stramenopiles</taxon>
        <taxon>Ochrophyta</taxon>
        <taxon>Bacillariophyta</taxon>
        <taxon>Coscinodiscophyceae</taxon>
        <taxon>Thalassiosirophycidae</taxon>
        <taxon>Stephanodiscales</taxon>
        <taxon>Stephanodiscaceae</taxon>
        <taxon>Discostella</taxon>
    </lineage>
</organism>
<protein>
    <submittedName>
        <fullName evidence="2">Uncharacterized protein</fullName>
    </submittedName>
</protein>
<dbReference type="Proteomes" id="UP001530293">
    <property type="component" value="Unassembled WGS sequence"/>
</dbReference>
<feature type="region of interest" description="Disordered" evidence="1">
    <location>
        <begin position="478"/>
        <end position="505"/>
    </location>
</feature>
<comment type="caution">
    <text evidence="2">The sequence shown here is derived from an EMBL/GenBank/DDBJ whole genome shotgun (WGS) entry which is preliminary data.</text>
</comment>
<dbReference type="AlphaFoldDB" id="A0ABD3MK54"/>
<evidence type="ECO:0000256" key="1">
    <source>
        <dbReference type="SAM" id="MobiDB-lite"/>
    </source>
</evidence>
<feature type="compositionally biased region" description="Basic residues" evidence="1">
    <location>
        <begin position="398"/>
        <end position="409"/>
    </location>
</feature>
<accession>A0ABD3MK54</accession>
<evidence type="ECO:0000313" key="3">
    <source>
        <dbReference type="Proteomes" id="UP001530293"/>
    </source>
</evidence>
<feature type="compositionally biased region" description="Basic and acidic residues" evidence="1">
    <location>
        <begin position="321"/>
        <end position="333"/>
    </location>
</feature>
<feature type="compositionally biased region" description="Polar residues" evidence="1">
    <location>
        <begin position="385"/>
        <end position="395"/>
    </location>
</feature>
<name>A0ABD3MK54_9STRA</name>
<feature type="region of interest" description="Disordered" evidence="1">
    <location>
        <begin position="382"/>
        <end position="417"/>
    </location>
</feature>
<dbReference type="EMBL" id="JALLBG020000108">
    <property type="protein sequence ID" value="KAL3764283.1"/>
    <property type="molecule type" value="Genomic_DNA"/>
</dbReference>
<feature type="compositionally biased region" description="Basic residues" evidence="1">
    <location>
        <begin position="493"/>
        <end position="504"/>
    </location>
</feature>
<feature type="region of interest" description="Disordered" evidence="1">
    <location>
        <begin position="306"/>
        <end position="339"/>
    </location>
</feature>
<proteinExistence type="predicted"/>
<evidence type="ECO:0000313" key="2">
    <source>
        <dbReference type="EMBL" id="KAL3764283.1"/>
    </source>
</evidence>
<feature type="compositionally biased region" description="Acidic residues" evidence="1">
    <location>
        <begin position="308"/>
        <end position="319"/>
    </location>
</feature>
<gene>
    <name evidence="2" type="ORF">ACHAWU_004095</name>
</gene>